<evidence type="ECO:0000256" key="2">
    <source>
        <dbReference type="SAM" id="MobiDB-lite"/>
    </source>
</evidence>
<dbReference type="Gene3D" id="1.10.10.10">
    <property type="entry name" value="Winged helix-like DNA-binding domain superfamily/Winged helix DNA-binding domain"/>
    <property type="match status" value="1"/>
</dbReference>
<dbReference type="SUPFAM" id="SSF46894">
    <property type="entry name" value="C-terminal effector domain of the bipartite response regulators"/>
    <property type="match status" value="1"/>
</dbReference>
<dbReference type="InterPro" id="IPR039420">
    <property type="entry name" value="WalR-like"/>
</dbReference>
<dbReference type="Gene3D" id="3.40.50.2300">
    <property type="match status" value="1"/>
</dbReference>
<dbReference type="GO" id="GO:0003677">
    <property type="term" value="F:DNA binding"/>
    <property type="evidence" value="ECO:0007669"/>
    <property type="project" value="UniProtKB-KW"/>
</dbReference>
<dbReference type="PROSITE" id="PS50043">
    <property type="entry name" value="HTH_LUXR_2"/>
    <property type="match status" value="1"/>
</dbReference>
<dbReference type="InterPro" id="IPR016032">
    <property type="entry name" value="Sig_transdc_resp-reg_C-effctor"/>
</dbReference>
<proteinExistence type="predicted"/>
<dbReference type="GO" id="GO:0006355">
    <property type="term" value="P:regulation of DNA-templated transcription"/>
    <property type="evidence" value="ECO:0007669"/>
    <property type="project" value="InterPro"/>
</dbReference>
<dbReference type="PANTHER" id="PTHR43214:SF38">
    <property type="entry name" value="NITRATE_NITRITE RESPONSE REGULATOR PROTEIN NARL"/>
    <property type="match status" value="1"/>
</dbReference>
<evidence type="ECO:0000256" key="1">
    <source>
        <dbReference type="ARBA" id="ARBA00023125"/>
    </source>
</evidence>
<dbReference type="InterPro" id="IPR000792">
    <property type="entry name" value="Tscrpt_reg_LuxR_C"/>
</dbReference>
<protein>
    <recommendedName>
        <fullName evidence="3">HTH luxR-type domain-containing protein</fullName>
    </recommendedName>
</protein>
<sequence length="217" mass="23779">MFLRDNGSLRNEQHRFTEEAETQGSHPPGPVWIDCSYPMVALGLTRALEGRTTVYTGEAPGAVPTSVIICAEDIEGLQASIEDAKRINPNASVLVFSMRVDLPLARTAFRAGARGFIHAGMSPDQVARAVEVAARGEIVAPRQLVEHLLANEDPVDLGMLSVRQREVLEFVVEGLSNAQIAQRLYLSESTIKQHLRAAYKVLGVRNRNEAARVVRGR</sequence>
<organism evidence="4">
    <name type="scientific">uncultured Rubrobacteraceae bacterium</name>
    <dbReference type="NCBI Taxonomy" id="349277"/>
    <lineage>
        <taxon>Bacteria</taxon>
        <taxon>Bacillati</taxon>
        <taxon>Actinomycetota</taxon>
        <taxon>Rubrobacteria</taxon>
        <taxon>Rubrobacterales</taxon>
        <taxon>Rubrobacteraceae</taxon>
        <taxon>environmental samples</taxon>
    </lineage>
</organism>
<feature type="region of interest" description="Disordered" evidence="2">
    <location>
        <begin position="1"/>
        <end position="29"/>
    </location>
</feature>
<dbReference type="CDD" id="cd06170">
    <property type="entry name" value="LuxR_C_like"/>
    <property type="match status" value="1"/>
</dbReference>
<reference evidence="4" key="1">
    <citation type="submission" date="2020-02" db="EMBL/GenBank/DDBJ databases">
        <authorList>
            <person name="Meier V. D."/>
        </authorList>
    </citation>
    <scope>NUCLEOTIDE SEQUENCE</scope>
    <source>
        <strain evidence="4">AVDCRST_MAG02</strain>
    </source>
</reference>
<evidence type="ECO:0000259" key="3">
    <source>
        <dbReference type="PROSITE" id="PS50043"/>
    </source>
</evidence>
<accession>A0A6J4RKM6</accession>
<name>A0A6J4RKM6_9ACTN</name>
<dbReference type="InterPro" id="IPR036388">
    <property type="entry name" value="WH-like_DNA-bd_sf"/>
</dbReference>
<feature type="domain" description="HTH luxR-type" evidence="3">
    <location>
        <begin position="153"/>
        <end position="217"/>
    </location>
</feature>
<dbReference type="PRINTS" id="PR00038">
    <property type="entry name" value="HTHLUXR"/>
</dbReference>
<dbReference type="PANTHER" id="PTHR43214">
    <property type="entry name" value="TWO-COMPONENT RESPONSE REGULATOR"/>
    <property type="match status" value="1"/>
</dbReference>
<gene>
    <name evidence="4" type="ORF">AVDCRST_MAG02-4020</name>
</gene>
<evidence type="ECO:0000313" key="4">
    <source>
        <dbReference type="EMBL" id="CAA9470211.1"/>
    </source>
</evidence>
<keyword evidence="1" id="KW-0238">DNA-binding</keyword>
<dbReference type="EMBL" id="CADCVH010000102">
    <property type="protein sequence ID" value="CAA9470211.1"/>
    <property type="molecule type" value="Genomic_DNA"/>
</dbReference>
<dbReference type="Pfam" id="PF00196">
    <property type="entry name" value="GerE"/>
    <property type="match status" value="1"/>
</dbReference>
<dbReference type="SUPFAM" id="SSF52172">
    <property type="entry name" value="CheY-like"/>
    <property type="match status" value="1"/>
</dbReference>
<dbReference type="InterPro" id="IPR011006">
    <property type="entry name" value="CheY-like_superfamily"/>
</dbReference>
<dbReference type="SMART" id="SM00421">
    <property type="entry name" value="HTH_LUXR"/>
    <property type="match status" value="1"/>
</dbReference>
<dbReference type="AlphaFoldDB" id="A0A6J4RKM6"/>